<evidence type="ECO:0000313" key="1">
    <source>
        <dbReference type="EMBL" id="CAL2105481.1"/>
    </source>
</evidence>
<dbReference type="EMBL" id="CAXJRC010000007">
    <property type="protein sequence ID" value="CAL2105481.1"/>
    <property type="molecule type" value="Genomic_DNA"/>
</dbReference>
<sequence>MNLDFNISNKWNDLNFWQLQKIADVLYSDKPEKITNFLLVSYLFIRKPSVKNVLKFLYLLFNVPFSELKKHCDFLYNETNFTKFLPELKNLKGPYDRLANLTIEEFSYADLFYYNWATTKDLQDLNRLVCVLYRPVDKATKERRTFKKEELAKHSTIIEALPKSIKLVVAMAYQGSRELIINRSKNVFSSGKKKTPYIPFSKIVNEMARSENQPFGDFYKTKSANVHDFFELLDEERKSQKERERNFKKNK</sequence>
<gene>
    <name evidence="1" type="ORF">T190115A13A_160014</name>
</gene>
<dbReference type="Proteomes" id="UP001497602">
    <property type="component" value="Unassembled WGS sequence"/>
</dbReference>
<organism evidence="1 2">
    <name type="scientific">Tenacibaculum vairaonense</name>
    <dbReference type="NCBI Taxonomy" id="3137860"/>
    <lineage>
        <taxon>Bacteria</taxon>
        <taxon>Pseudomonadati</taxon>
        <taxon>Bacteroidota</taxon>
        <taxon>Flavobacteriia</taxon>
        <taxon>Flavobacteriales</taxon>
        <taxon>Flavobacteriaceae</taxon>
        <taxon>Tenacibaculum</taxon>
    </lineage>
</organism>
<evidence type="ECO:0000313" key="2">
    <source>
        <dbReference type="Proteomes" id="UP001497602"/>
    </source>
</evidence>
<dbReference type="RefSeq" id="WP_348737307.1">
    <property type="nucleotide sequence ID" value="NZ_CAXJRC010000007.1"/>
</dbReference>
<keyword evidence="2" id="KW-1185">Reference proteome</keyword>
<accession>A0ABM9PIM7</accession>
<protein>
    <submittedName>
        <fullName evidence="1">Uncharacterized protein</fullName>
    </submittedName>
</protein>
<reference evidence="1 2" key="1">
    <citation type="submission" date="2024-05" db="EMBL/GenBank/DDBJ databases">
        <authorList>
            <person name="Duchaud E."/>
        </authorList>
    </citation>
    <scope>NUCLEOTIDE SEQUENCE [LARGE SCALE GENOMIC DNA]</scope>
    <source>
        <strain evidence="1">Ena-SAMPLE-TAB-13-05-2024-13:56:06:370-140305</strain>
    </source>
</reference>
<comment type="caution">
    <text evidence="1">The sequence shown here is derived from an EMBL/GenBank/DDBJ whole genome shotgun (WGS) entry which is preliminary data.</text>
</comment>
<proteinExistence type="predicted"/>
<name>A0ABM9PIM7_9FLAO</name>